<dbReference type="Proteomes" id="UP001239085">
    <property type="component" value="Unassembled WGS sequence"/>
</dbReference>
<dbReference type="Pfam" id="PF00480">
    <property type="entry name" value="ROK"/>
    <property type="match status" value="2"/>
</dbReference>
<dbReference type="InterPro" id="IPR043129">
    <property type="entry name" value="ATPase_NBD"/>
</dbReference>
<keyword evidence="4" id="KW-1185">Reference proteome</keyword>
<dbReference type="SUPFAM" id="SSF46785">
    <property type="entry name" value="Winged helix' DNA-binding domain"/>
    <property type="match status" value="1"/>
</dbReference>
<accession>A0ABU0PAG0</accession>
<evidence type="ECO:0000313" key="4">
    <source>
        <dbReference type="Proteomes" id="UP001239085"/>
    </source>
</evidence>
<dbReference type="EMBL" id="JAUSXK010000001">
    <property type="protein sequence ID" value="MDQ0643599.1"/>
    <property type="molecule type" value="Genomic_DNA"/>
</dbReference>
<evidence type="ECO:0000256" key="1">
    <source>
        <dbReference type="ARBA" id="ARBA00006479"/>
    </source>
</evidence>
<name>A0ABU0PAG0_9MICO</name>
<dbReference type="PANTHER" id="PTHR18964:SF149">
    <property type="entry name" value="BIFUNCTIONAL UDP-N-ACETYLGLUCOSAMINE 2-EPIMERASE_N-ACETYLMANNOSAMINE KINASE"/>
    <property type="match status" value="1"/>
</dbReference>
<dbReference type="RefSeq" id="WP_307360501.1">
    <property type="nucleotide sequence ID" value="NZ_JAUSXK010000001.1"/>
</dbReference>
<dbReference type="InterPro" id="IPR036390">
    <property type="entry name" value="WH_DNA-bd_sf"/>
</dbReference>
<protein>
    <submittedName>
        <fullName evidence="3">NBD/HSP70 family sugar kinase</fullName>
    </submittedName>
</protein>
<dbReference type="SUPFAM" id="SSF53067">
    <property type="entry name" value="Actin-like ATPase domain"/>
    <property type="match status" value="1"/>
</dbReference>
<dbReference type="Pfam" id="PF09339">
    <property type="entry name" value="HTH_IclR"/>
    <property type="match status" value="1"/>
</dbReference>
<dbReference type="InterPro" id="IPR036388">
    <property type="entry name" value="WH-like_DNA-bd_sf"/>
</dbReference>
<evidence type="ECO:0000313" key="3">
    <source>
        <dbReference type="EMBL" id="MDQ0643599.1"/>
    </source>
</evidence>
<dbReference type="GO" id="GO:0016301">
    <property type="term" value="F:kinase activity"/>
    <property type="evidence" value="ECO:0007669"/>
    <property type="project" value="UniProtKB-KW"/>
</dbReference>
<keyword evidence="3" id="KW-0418">Kinase</keyword>
<feature type="domain" description="HTH iclR-type" evidence="2">
    <location>
        <begin position="13"/>
        <end position="58"/>
    </location>
</feature>
<dbReference type="CDD" id="cd23763">
    <property type="entry name" value="ASKHA_ATPase_ROK"/>
    <property type="match status" value="1"/>
</dbReference>
<dbReference type="InterPro" id="IPR005471">
    <property type="entry name" value="Tscrpt_reg_IclR_N"/>
</dbReference>
<gene>
    <name evidence="3" type="ORF">QFZ46_001759</name>
</gene>
<reference evidence="3 4" key="1">
    <citation type="submission" date="2023-07" db="EMBL/GenBank/DDBJ databases">
        <title>Comparative genomics of wheat-associated soil bacteria to identify genetic determinants of phenazine resistance.</title>
        <authorList>
            <person name="Mouncey N."/>
        </authorList>
    </citation>
    <scope>NUCLEOTIDE SEQUENCE [LARGE SCALE GENOMIC DNA]</scope>
    <source>
        <strain evidence="3 4">W2I7</strain>
    </source>
</reference>
<comment type="caution">
    <text evidence="3">The sequence shown here is derived from an EMBL/GenBank/DDBJ whole genome shotgun (WGS) entry which is preliminary data.</text>
</comment>
<dbReference type="Gene3D" id="3.30.420.40">
    <property type="match status" value="4"/>
</dbReference>
<proteinExistence type="inferred from homology"/>
<dbReference type="PANTHER" id="PTHR18964">
    <property type="entry name" value="ROK (REPRESSOR, ORF, KINASE) FAMILY"/>
    <property type="match status" value="1"/>
</dbReference>
<comment type="similarity">
    <text evidence="1">Belongs to the ROK (NagC/XylR) family.</text>
</comment>
<keyword evidence="3" id="KW-0808">Transferase</keyword>
<sequence>MNTLGPANIRHANALACIDAFRSVEEPLSISDIAARTGLSRPTIESVISGFEARGLVAEAAAAEAASSGGRPARRYALESTSSVVAGIDAGPRNVRVLIADLRGRIIARATKVIDGAPTSDERLAIVTAVTADALQRSGVSAANLQAACIAVSGIVGESGRLINSFAVPEWNGVAIAEHIADSYDCVAVLENDIKLAAYAEHNMGAAHDVDNILFIQIGNRISLSQTFDRQIFHGAHRSAGEVSSLRGMHWTKTSIKGQLTWRSGETAEQVFARASAGDETALSEVVAFIREIAPLLTTVSLVVDPARIVVGGGLSRAGDLFVDMLREEIHRLIVLADKPDVTASPLGSIGAATGALALAFQFGSESLFGIADVAVPAIVLDRETREIA</sequence>
<dbReference type="Gene3D" id="1.10.10.10">
    <property type="entry name" value="Winged helix-like DNA-binding domain superfamily/Winged helix DNA-binding domain"/>
    <property type="match status" value="1"/>
</dbReference>
<organism evidence="3 4">
    <name type="scientific">Microbacterium murale</name>
    <dbReference type="NCBI Taxonomy" id="1081040"/>
    <lineage>
        <taxon>Bacteria</taxon>
        <taxon>Bacillati</taxon>
        <taxon>Actinomycetota</taxon>
        <taxon>Actinomycetes</taxon>
        <taxon>Micrococcales</taxon>
        <taxon>Microbacteriaceae</taxon>
        <taxon>Microbacterium</taxon>
    </lineage>
</organism>
<evidence type="ECO:0000259" key="2">
    <source>
        <dbReference type="Pfam" id="PF09339"/>
    </source>
</evidence>
<dbReference type="InterPro" id="IPR000600">
    <property type="entry name" value="ROK"/>
</dbReference>